<dbReference type="PROSITE" id="PS51371">
    <property type="entry name" value="CBS"/>
    <property type="match status" value="2"/>
</dbReference>
<dbReference type="InterPro" id="IPR000644">
    <property type="entry name" value="CBS_dom"/>
</dbReference>
<reference evidence="4 5" key="1">
    <citation type="submission" date="2016-09" db="EMBL/GenBank/DDBJ databases">
        <title>Draft genome sequence for the type strain of Desulfuribacillus alkaliarsenatis AHT28, an obligately anaerobic, sulfidogenic bacterium isolated from Russian soda lake sediments.</title>
        <authorList>
            <person name="Abin C.A."/>
            <person name="Hollibaugh J.T."/>
        </authorList>
    </citation>
    <scope>NUCLEOTIDE SEQUENCE [LARGE SCALE GENOMIC DNA]</scope>
    <source>
        <strain evidence="4 5">AHT28</strain>
    </source>
</reference>
<dbReference type="PANTHER" id="PTHR43080">
    <property type="entry name" value="CBS DOMAIN-CONTAINING PROTEIN CBSX3, MITOCHONDRIAL"/>
    <property type="match status" value="1"/>
</dbReference>
<dbReference type="EMBL" id="MIJE01000011">
    <property type="protein sequence ID" value="OEF97584.1"/>
    <property type="molecule type" value="Genomic_DNA"/>
</dbReference>
<evidence type="ECO:0000313" key="4">
    <source>
        <dbReference type="EMBL" id="OEF97584.1"/>
    </source>
</evidence>
<dbReference type="PANTHER" id="PTHR43080:SF2">
    <property type="entry name" value="CBS DOMAIN-CONTAINING PROTEIN"/>
    <property type="match status" value="1"/>
</dbReference>
<feature type="domain" description="CBS" evidence="3">
    <location>
        <begin position="97"/>
        <end position="148"/>
    </location>
</feature>
<dbReference type="AlphaFoldDB" id="A0A1E5G3M6"/>
<dbReference type="InterPro" id="IPR046342">
    <property type="entry name" value="CBS_dom_sf"/>
</dbReference>
<protein>
    <recommendedName>
        <fullName evidence="3">CBS domain-containing protein</fullName>
    </recommendedName>
</protein>
<keyword evidence="5" id="KW-1185">Reference proteome</keyword>
<sequence>MTAKDIMNTEVKVVKPEDNVEQVAKILLENGISGLPVVDEKFKVVGMISEGDLIFQNKKLSPPAMVDILGAIITVGSQEKYFNDLKRTLATTVRELMVKNVFTVNTNTTIEDIATAMVDKNINRVPVVDNDKLVGIITRQDLIRAAHR</sequence>
<gene>
    <name evidence="4" type="ORF">BHF68_04845</name>
</gene>
<keyword evidence="1 2" id="KW-0129">CBS domain</keyword>
<evidence type="ECO:0000259" key="3">
    <source>
        <dbReference type="PROSITE" id="PS51371"/>
    </source>
</evidence>
<dbReference type="Proteomes" id="UP000094296">
    <property type="component" value="Unassembled WGS sequence"/>
</dbReference>
<evidence type="ECO:0000256" key="2">
    <source>
        <dbReference type="PROSITE-ProRule" id="PRU00703"/>
    </source>
</evidence>
<dbReference type="Gene3D" id="3.10.580.10">
    <property type="entry name" value="CBS-domain"/>
    <property type="match status" value="1"/>
</dbReference>
<dbReference type="SMART" id="SM00116">
    <property type="entry name" value="CBS"/>
    <property type="match status" value="2"/>
</dbReference>
<dbReference type="InterPro" id="IPR051257">
    <property type="entry name" value="Diverse_CBS-Domain"/>
</dbReference>
<name>A0A1E5G3M6_9FIRM</name>
<feature type="domain" description="CBS" evidence="3">
    <location>
        <begin position="7"/>
        <end position="65"/>
    </location>
</feature>
<dbReference type="SUPFAM" id="SSF54631">
    <property type="entry name" value="CBS-domain pair"/>
    <property type="match status" value="1"/>
</dbReference>
<dbReference type="Pfam" id="PF00571">
    <property type="entry name" value="CBS"/>
    <property type="match status" value="2"/>
</dbReference>
<accession>A0A1E5G3M6</accession>
<evidence type="ECO:0000313" key="5">
    <source>
        <dbReference type="Proteomes" id="UP000094296"/>
    </source>
</evidence>
<dbReference type="CDD" id="cd04586">
    <property type="entry name" value="CBS_pair_BON_assoc"/>
    <property type="match status" value="1"/>
</dbReference>
<evidence type="ECO:0000256" key="1">
    <source>
        <dbReference type="ARBA" id="ARBA00023122"/>
    </source>
</evidence>
<dbReference type="STRING" id="766136.BHF68_04845"/>
<organism evidence="4 5">
    <name type="scientific">Desulfuribacillus alkaliarsenatis</name>
    <dbReference type="NCBI Taxonomy" id="766136"/>
    <lineage>
        <taxon>Bacteria</taxon>
        <taxon>Bacillati</taxon>
        <taxon>Bacillota</taxon>
        <taxon>Desulfuribacillia</taxon>
        <taxon>Desulfuribacillales</taxon>
        <taxon>Desulfuribacillaceae</taxon>
        <taxon>Desulfuribacillus</taxon>
    </lineage>
</organism>
<comment type="caution">
    <text evidence="4">The sequence shown here is derived from an EMBL/GenBank/DDBJ whole genome shotgun (WGS) entry which is preliminary data.</text>
</comment>
<proteinExistence type="predicted"/>